<feature type="non-terminal residue" evidence="1">
    <location>
        <position position="48"/>
    </location>
</feature>
<dbReference type="SUPFAM" id="SSF51905">
    <property type="entry name" value="FAD/NAD(P)-binding domain"/>
    <property type="match status" value="1"/>
</dbReference>
<reference evidence="1" key="1">
    <citation type="journal article" date="2014" name="Front. Microbiol.">
        <title>High frequency of phylogenetically diverse reductive dehalogenase-homologous genes in deep subseafloor sedimentary metagenomes.</title>
        <authorList>
            <person name="Kawai M."/>
            <person name="Futagami T."/>
            <person name="Toyoda A."/>
            <person name="Takaki Y."/>
            <person name="Nishi S."/>
            <person name="Hori S."/>
            <person name="Arai W."/>
            <person name="Tsubouchi T."/>
            <person name="Morono Y."/>
            <person name="Uchiyama I."/>
            <person name="Ito T."/>
            <person name="Fujiyama A."/>
            <person name="Inagaki F."/>
            <person name="Takami H."/>
        </authorList>
    </citation>
    <scope>NUCLEOTIDE SEQUENCE</scope>
    <source>
        <strain evidence="1">Expedition CK06-06</strain>
    </source>
</reference>
<evidence type="ECO:0008006" key="2">
    <source>
        <dbReference type="Google" id="ProtNLM"/>
    </source>
</evidence>
<dbReference type="InterPro" id="IPR036188">
    <property type="entry name" value="FAD/NAD-bd_sf"/>
</dbReference>
<dbReference type="Gene3D" id="3.50.50.60">
    <property type="entry name" value="FAD/NAD(P)-binding domain"/>
    <property type="match status" value="1"/>
</dbReference>
<sequence>QKTKVVEDCFITGLLLSNGQVAGALGVSLHDGQFIVFRAKNTILATGG</sequence>
<name>X1MK84_9ZZZZ</name>
<dbReference type="EMBL" id="BARV01014420">
    <property type="protein sequence ID" value="GAI31698.1"/>
    <property type="molecule type" value="Genomic_DNA"/>
</dbReference>
<gene>
    <name evidence="1" type="ORF">S06H3_25191</name>
</gene>
<comment type="caution">
    <text evidence="1">The sequence shown here is derived from an EMBL/GenBank/DDBJ whole genome shotgun (WGS) entry which is preliminary data.</text>
</comment>
<dbReference type="AlphaFoldDB" id="X1MK84"/>
<organism evidence="1">
    <name type="scientific">marine sediment metagenome</name>
    <dbReference type="NCBI Taxonomy" id="412755"/>
    <lineage>
        <taxon>unclassified sequences</taxon>
        <taxon>metagenomes</taxon>
        <taxon>ecological metagenomes</taxon>
    </lineage>
</organism>
<feature type="non-terminal residue" evidence="1">
    <location>
        <position position="1"/>
    </location>
</feature>
<accession>X1MK84</accession>
<proteinExistence type="predicted"/>
<evidence type="ECO:0000313" key="1">
    <source>
        <dbReference type="EMBL" id="GAI31698.1"/>
    </source>
</evidence>
<protein>
    <recommendedName>
        <fullName evidence="2">FAD-dependent oxidoreductase 2 FAD binding domain-containing protein</fullName>
    </recommendedName>
</protein>